<dbReference type="Proteomes" id="UP001054889">
    <property type="component" value="Unassembled WGS sequence"/>
</dbReference>
<reference evidence="6" key="1">
    <citation type="journal article" date="2018" name="DNA Res.">
        <title>Multiple hybrid de novo genome assembly of finger millet, an orphan allotetraploid crop.</title>
        <authorList>
            <person name="Hatakeyama M."/>
            <person name="Aluri S."/>
            <person name="Balachadran M.T."/>
            <person name="Sivarajan S.R."/>
            <person name="Patrignani A."/>
            <person name="Gruter S."/>
            <person name="Poveda L."/>
            <person name="Shimizu-Inatsugi R."/>
            <person name="Baeten J."/>
            <person name="Francoijs K.J."/>
            <person name="Nataraja K.N."/>
            <person name="Reddy Y.A.N."/>
            <person name="Phadnis S."/>
            <person name="Ravikumar R.L."/>
            <person name="Schlapbach R."/>
            <person name="Sreeman S.M."/>
            <person name="Shimizu K.K."/>
        </authorList>
    </citation>
    <scope>NUCLEOTIDE SEQUENCE</scope>
</reference>
<evidence type="ECO:0000256" key="4">
    <source>
        <dbReference type="ARBA" id="ARBA00022989"/>
    </source>
</evidence>
<evidence type="ECO:0000256" key="1">
    <source>
        <dbReference type="ARBA" id="ARBA00004167"/>
    </source>
</evidence>
<organism evidence="6 7">
    <name type="scientific">Eleusine coracana subsp. coracana</name>
    <dbReference type="NCBI Taxonomy" id="191504"/>
    <lineage>
        <taxon>Eukaryota</taxon>
        <taxon>Viridiplantae</taxon>
        <taxon>Streptophyta</taxon>
        <taxon>Embryophyta</taxon>
        <taxon>Tracheophyta</taxon>
        <taxon>Spermatophyta</taxon>
        <taxon>Magnoliopsida</taxon>
        <taxon>Liliopsida</taxon>
        <taxon>Poales</taxon>
        <taxon>Poaceae</taxon>
        <taxon>PACMAD clade</taxon>
        <taxon>Chloridoideae</taxon>
        <taxon>Cynodonteae</taxon>
        <taxon>Eleusininae</taxon>
        <taxon>Eleusine</taxon>
    </lineage>
</organism>
<keyword evidence="3" id="KW-0732">Signal</keyword>
<dbReference type="PANTHER" id="PTHR47974:SF4">
    <property type="entry name" value="RECEPTOR-LIKE SERINE_THREONINE-PROTEIN KINASE"/>
    <property type="match status" value="1"/>
</dbReference>
<keyword evidence="4" id="KW-1133">Transmembrane helix</keyword>
<dbReference type="GO" id="GO:0016020">
    <property type="term" value="C:membrane"/>
    <property type="evidence" value="ECO:0007669"/>
    <property type="project" value="UniProtKB-SubCell"/>
</dbReference>
<dbReference type="EMBL" id="BQKI01000097">
    <property type="protein sequence ID" value="GJN38761.1"/>
    <property type="molecule type" value="Genomic_DNA"/>
</dbReference>
<gene>
    <name evidence="6" type="primary">gb27830</name>
    <name evidence="6" type="ORF">PR202_gb27830</name>
</gene>
<evidence type="ECO:0000256" key="5">
    <source>
        <dbReference type="ARBA" id="ARBA00023136"/>
    </source>
</evidence>
<name>A0AAV5FX42_ELECO</name>
<evidence type="ECO:0000256" key="3">
    <source>
        <dbReference type="ARBA" id="ARBA00022729"/>
    </source>
</evidence>
<keyword evidence="7" id="KW-1185">Reference proteome</keyword>
<evidence type="ECO:0000313" key="7">
    <source>
        <dbReference type="Proteomes" id="UP001054889"/>
    </source>
</evidence>
<comment type="subcellular location">
    <subcellularLocation>
        <location evidence="1">Membrane</location>
        <topology evidence="1">Single-pass membrane protein</topology>
    </subcellularLocation>
</comment>
<evidence type="ECO:0000256" key="2">
    <source>
        <dbReference type="ARBA" id="ARBA00022692"/>
    </source>
</evidence>
<accession>A0AAV5FX42</accession>
<proteinExistence type="predicted"/>
<evidence type="ECO:0000313" key="6">
    <source>
        <dbReference type="EMBL" id="GJN38761.1"/>
    </source>
</evidence>
<sequence>MVLTRTVRMLEENINEQSWITGVIDSRLNGQFNSLQARTMIKVAVSCVQEDRGSRPNMENIVQVLLSVDEDSSIMQQYSTS</sequence>
<dbReference type="PANTHER" id="PTHR47974">
    <property type="entry name" value="OS07G0415500 PROTEIN"/>
    <property type="match status" value="1"/>
</dbReference>
<dbReference type="Gene3D" id="1.10.510.10">
    <property type="entry name" value="Transferase(Phosphotransferase) domain 1"/>
    <property type="match status" value="1"/>
</dbReference>
<keyword evidence="2" id="KW-0812">Transmembrane</keyword>
<reference evidence="6" key="2">
    <citation type="submission" date="2021-12" db="EMBL/GenBank/DDBJ databases">
        <title>Resequencing data analysis of finger millet.</title>
        <authorList>
            <person name="Hatakeyama M."/>
            <person name="Aluri S."/>
            <person name="Balachadran M.T."/>
            <person name="Sivarajan S.R."/>
            <person name="Poveda L."/>
            <person name="Shimizu-Inatsugi R."/>
            <person name="Schlapbach R."/>
            <person name="Sreeman S.M."/>
            <person name="Shimizu K.K."/>
        </authorList>
    </citation>
    <scope>NUCLEOTIDE SEQUENCE</scope>
</reference>
<protein>
    <submittedName>
        <fullName evidence="6">Uncharacterized protein</fullName>
    </submittedName>
</protein>
<comment type="caution">
    <text evidence="6">The sequence shown here is derived from an EMBL/GenBank/DDBJ whole genome shotgun (WGS) entry which is preliminary data.</text>
</comment>
<dbReference type="AlphaFoldDB" id="A0AAV5FX42"/>
<keyword evidence="5" id="KW-0472">Membrane</keyword>